<dbReference type="InterPro" id="IPR001497">
    <property type="entry name" value="MethylDNA_cys_MeTrfase_AS"/>
</dbReference>
<dbReference type="Pfam" id="PF02870">
    <property type="entry name" value="Methyltransf_1N"/>
    <property type="match status" value="1"/>
</dbReference>
<evidence type="ECO:0000256" key="8">
    <source>
        <dbReference type="ARBA" id="ARBA00049348"/>
    </source>
</evidence>
<evidence type="ECO:0000256" key="6">
    <source>
        <dbReference type="ARBA" id="ARBA00022763"/>
    </source>
</evidence>
<dbReference type="SUPFAM" id="SSF53155">
    <property type="entry name" value="Methylated DNA-protein cysteine methyltransferase domain"/>
    <property type="match status" value="1"/>
</dbReference>
<name>A0A1Q5PNE7_9ACTO</name>
<dbReference type="GO" id="GO:0006307">
    <property type="term" value="P:DNA alkylation repair"/>
    <property type="evidence" value="ECO:0007669"/>
    <property type="project" value="UniProtKB-UniRule"/>
</dbReference>
<protein>
    <recommendedName>
        <fullName evidence="9">Methylated-DNA--protein-cysteine methyltransferase</fullName>
        <ecNumber evidence="9">2.1.1.63</ecNumber>
    </recommendedName>
    <alternativeName>
        <fullName evidence="9">6-O-methylguanine-DNA methyltransferase</fullName>
        <shortName evidence="9">MGMT</shortName>
    </alternativeName>
    <alternativeName>
        <fullName evidence="9">O-6-methylguanine-DNA-alkyltransferase</fullName>
    </alternativeName>
</protein>
<dbReference type="PANTHER" id="PTHR10815">
    <property type="entry name" value="METHYLATED-DNA--PROTEIN-CYSTEINE METHYLTRANSFERASE"/>
    <property type="match status" value="1"/>
</dbReference>
<dbReference type="EMBL" id="MQSV01000002">
    <property type="protein sequence ID" value="OKL49078.1"/>
    <property type="molecule type" value="Genomic_DNA"/>
</dbReference>
<keyword evidence="13" id="KW-1185">Reference proteome</keyword>
<comment type="caution">
    <text evidence="12">The sequence shown here is derived from an EMBL/GenBank/DDBJ whole genome shotgun (WGS) entry which is preliminary data.</text>
</comment>
<dbReference type="NCBIfam" id="TIGR00589">
    <property type="entry name" value="ogt"/>
    <property type="match status" value="1"/>
</dbReference>
<keyword evidence="4 9" id="KW-0489">Methyltransferase</keyword>
<feature type="domain" description="Methylguanine DNA methyltransferase ribonuclease-like" evidence="11">
    <location>
        <begin position="4"/>
        <end position="73"/>
    </location>
</feature>
<keyword evidence="5 9" id="KW-0808">Transferase</keyword>
<dbReference type="EC" id="2.1.1.63" evidence="9"/>
<comment type="function">
    <text evidence="9">Involved in the cellular defense against the biological effects of O6-methylguanine (O6-MeG) and O4-methylthymine (O4-MeT) in DNA. Repairs the methylated nucleobase in DNA by stoichiometrically transferring the methyl group to a cysteine residue in the enzyme. This is a suicide reaction: the enzyme is irreversibly inactivated.</text>
</comment>
<dbReference type="OrthoDB" id="9811249at2"/>
<dbReference type="GO" id="GO:0005737">
    <property type="term" value="C:cytoplasm"/>
    <property type="evidence" value="ECO:0007669"/>
    <property type="project" value="UniProtKB-SubCell"/>
</dbReference>
<sequence>MFTRHTVISTRIGELTVVANSEAITGVYFPGHEPVGQIGALVGPTSPLFMDFSEQVSDFLAGRREDFTIPFELPKSSEFNEAVWQRLTKIPYGKTTTYGNLAAELGGRNQARAVGRAVGANPLALIIPCHRVLGSDGKLTGYAGGIEAKAYLLQLEAANAENTDQLF</sequence>
<dbReference type="GO" id="GO:0003908">
    <property type="term" value="F:methylated-DNA-[protein]-cysteine S-methyltransferase activity"/>
    <property type="evidence" value="ECO:0007669"/>
    <property type="project" value="UniProtKB-UniRule"/>
</dbReference>
<gene>
    <name evidence="12" type="ORF">BSR29_04400</name>
</gene>
<evidence type="ECO:0000313" key="13">
    <source>
        <dbReference type="Proteomes" id="UP000186785"/>
    </source>
</evidence>
<comment type="similarity">
    <text evidence="2 9">Belongs to the MGMT family.</text>
</comment>
<dbReference type="InterPro" id="IPR036388">
    <property type="entry name" value="WH-like_DNA-bd_sf"/>
</dbReference>
<dbReference type="Proteomes" id="UP000186785">
    <property type="component" value="Unassembled WGS sequence"/>
</dbReference>
<evidence type="ECO:0000256" key="4">
    <source>
        <dbReference type="ARBA" id="ARBA00022603"/>
    </source>
</evidence>
<dbReference type="InterPro" id="IPR008332">
    <property type="entry name" value="MethylG_MeTrfase_N"/>
</dbReference>
<dbReference type="SUPFAM" id="SSF46767">
    <property type="entry name" value="Methylated DNA-protein cysteine methyltransferase, C-terminal domain"/>
    <property type="match status" value="1"/>
</dbReference>
<feature type="active site" description="Nucleophile; methyl group acceptor" evidence="9">
    <location>
        <position position="129"/>
    </location>
</feature>
<evidence type="ECO:0000256" key="2">
    <source>
        <dbReference type="ARBA" id="ARBA00008711"/>
    </source>
</evidence>
<reference evidence="12 13" key="1">
    <citation type="submission" date="2016-11" db="EMBL/GenBank/DDBJ databases">
        <title>Actinomyces gypaetusis sp. nov. isolated from the vulture Gypaetus barbatus in Qinghai Tibet Plateau China.</title>
        <authorList>
            <person name="Meng X."/>
        </authorList>
    </citation>
    <scope>NUCLEOTIDE SEQUENCE [LARGE SCALE GENOMIC DNA]</scope>
    <source>
        <strain evidence="12 13">VUL4_2</strain>
    </source>
</reference>
<evidence type="ECO:0000256" key="7">
    <source>
        <dbReference type="ARBA" id="ARBA00023204"/>
    </source>
</evidence>
<evidence type="ECO:0000259" key="10">
    <source>
        <dbReference type="Pfam" id="PF01035"/>
    </source>
</evidence>
<comment type="catalytic activity">
    <reaction evidence="8 9">
        <text>a 6-O-methyl-2'-deoxyguanosine in DNA + L-cysteinyl-[protein] = S-methyl-L-cysteinyl-[protein] + a 2'-deoxyguanosine in DNA</text>
        <dbReference type="Rhea" id="RHEA:24000"/>
        <dbReference type="Rhea" id="RHEA-COMP:10131"/>
        <dbReference type="Rhea" id="RHEA-COMP:10132"/>
        <dbReference type="Rhea" id="RHEA-COMP:11367"/>
        <dbReference type="Rhea" id="RHEA-COMP:11368"/>
        <dbReference type="ChEBI" id="CHEBI:29950"/>
        <dbReference type="ChEBI" id="CHEBI:82612"/>
        <dbReference type="ChEBI" id="CHEBI:85445"/>
        <dbReference type="ChEBI" id="CHEBI:85448"/>
        <dbReference type="EC" id="2.1.1.63"/>
    </reaction>
</comment>
<feature type="domain" description="Methylated-DNA-[protein]-cysteine S-methyltransferase DNA binding" evidence="10">
    <location>
        <begin position="78"/>
        <end position="157"/>
    </location>
</feature>
<dbReference type="STRING" id="1921764.BSR28_03965"/>
<dbReference type="Gene3D" id="1.10.10.10">
    <property type="entry name" value="Winged helix-like DNA-binding domain superfamily/Winged helix DNA-binding domain"/>
    <property type="match status" value="1"/>
</dbReference>
<accession>A0A1Q5PNE7</accession>
<dbReference type="AlphaFoldDB" id="A0A1Q5PNE7"/>
<comment type="subcellular location">
    <subcellularLocation>
        <location evidence="9">Cytoplasm</location>
    </subcellularLocation>
</comment>
<comment type="miscellaneous">
    <text evidence="9">This enzyme catalyzes only one turnover and therefore is not strictly catalytic. According to one definition, an enzyme is a biocatalyst that acts repeatedly and over many reaction cycles.</text>
</comment>
<dbReference type="InterPro" id="IPR036631">
    <property type="entry name" value="MGMT_N_sf"/>
</dbReference>
<evidence type="ECO:0000256" key="5">
    <source>
        <dbReference type="ARBA" id="ARBA00022679"/>
    </source>
</evidence>
<dbReference type="InterPro" id="IPR036217">
    <property type="entry name" value="MethylDNA_cys_MeTrfase_DNAb"/>
</dbReference>
<evidence type="ECO:0000256" key="1">
    <source>
        <dbReference type="ARBA" id="ARBA00001286"/>
    </source>
</evidence>
<proteinExistence type="inferred from homology"/>
<keyword evidence="7 9" id="KW-0234">DNA repair</keyword>
<dbReference type="PANTHER" id="PTHR10815:SF13">
    <property type="entry name" value="METHYLATED-DNA--PROTEIN-CYSTEINE METHYLTRANSFERASE"/>
    <property type="match status" value="1"/>
</dbReference>
<evidence type="ECO:0000259" key="11">
    <source>
        <dbReference type="Pfam" id="PF02870"/>
    </source>
</evidence>
<dbReference type="GO" id="GO:0032259">
    <property type="term" value="P:methylation"/>
    <property type="evidence" value="ECO:0007669"/>
    <property type="project" value="UniProtKB-KW"/>
</dbReference>
<dbReference type="PROSITE" id="PS00374">
    <property type="entry name" value="MGMT"/>
    <property type="match status" value="1"/>
</dbReference>
<dbReference type="CDD" id="cd06445">
    <property type="entry name" value="ATase"/>
    <property type="match status" value="1"/>
</dbReference>
<evidence type="ECO:0000313" key="12">
    <source>
        <dbReference type="EMBL" id="OKL49078.1"/>
    </source>
</evidence>
<dbReference type="FunFam" id="1.10.10.10:FF:000214">
    <property type="entry name" value="Methylated-DNA--protein-cysteine methyltransferase"/>
    <property type="match status" value="1"/>
</dbReference>
<dbReference type="Gene3D" id="3.30.160.70">
    <property type="entry name" value="Methylated DNA-protein cysteine methyltransferase domain"/>
    <property type="match status" value="1"/>
</dbReference>
<keyword evidence="3 9" id="KW-0963">Cytoplasm</keyword>
<dbReference type="RefSeq" id="WP_073709068.1">
    <property type="nucleotide sequence ID" value="NZ_MQSV01000002.1"/>
</dbReference>
<dbReference type="InterPro" id="IPR014048">
    <property type="entry name" value="MethylDNA_cys_MeTrfase_DNA-bd"/>
</dbReference>
<keyword evidence="6 9" id="KW-0227">DNA damage</keyword>
<dbReference type="HAMAP" id="MF_00772">
    <property type="entry name" value="OGT"/>
    <property type="match status" value="1"/>
</dbReference>
<comment type="catalytic activity">
    <reaction evidence="1 9">
        <text>a 4-O-methyl-thymidine in DNA + L-cysteinyl-[protein] = a thymidine in DNA + S-methyl-L-cysteinyl-[protein]</text>
        <dbReference type="Rhea" id="RHEA:53428"/>
        <dbReference type="Rhea" id="RHEA-COMP:10131"/>
        <dbReference type="Rhea" id="RHEA-COMP:10132"/>
        <dbReference type="Rhea" id="RHEA-COMP:13555"/>
        <dbReference type="Rhea" id="RHEA-COMP:13556"/>
        <dbReference type="ChEBI" id="CHEBI:29950"/>
        <dbReference type="ChEBI" id="CHEBI:82612"/>
        <dbReference type="ChEBI" id="CHEBI:137386"/>
        <dbReference type="ChEBI" id="CHEBI:137387"/>
        <dbReference type="EC" id="2.1.1.63"/>
    </reaction>
</comment>
<evidence type="ECO:0000256" key="9">
    <source>
        <dbReference type="HAMAP-Rule" id="MF_00772"/>
    </source>
</evidence>
<evidence type="ECO:0000256" key="3">
    <source>
        <dbReference type="ARBA" id="ARBA00022490"/>
    </source>
</evidence>
<dbReference type="Pfam" id="PF01035">
    <property type="entry name" value="DNA_binding_1"/>
    <property type="match status" value="1"/>
</dbReference>
<organism evidence="12 13">
    <name type="scientific">Boudabousia liubingyangii</name>
    <dbReference type="NCBI Taxonomy" id="1921764"/>
    <lineage>
        <taxon>Bacteria</taxon>
        <taxon>Bacillati</taxon>
        <taxon>Actinomycetota</taxon>
        <taxon>Actinomycetes</taxon>
        <taxon>Actinomycetales</taxon>
        <taxon>Actinomycetaceae</taxon>
        <taxon>Boudabousia</taxon>
    </lineage>
</organism>
<dbReference type="InterPro" id="IPR023546">
    <property type="entry name" value="MGMT"/>
</dbReference>